<organism evidence="1 2">
    <name type="scientific">Naganishia friedmannii</name>
    <dbReference type="NCBI Taxonomy" id="89922"/>
    <lineage>
        <taxon>Eukaryota</taxon>
        <taxon>Fungi</taxon>
        <taxon>Dikarya</taxon>
        <taxon>Basidiomycota</taxon>
        <taxon>Agaricomycotina</taxon>
        <taxon>Tremellomycetes</taxon>
        <taxon>Filobasidiales</taxon>
        <taxon>Filobasidiaceae</taxon>
        <taxon>Naganishia</taxon>
    </lineage>
</organism>
<gene>
    <name evidence="1" type="ORF">QFC21_000066</name>
</gene>
<reference evidence="1" key="1">
    <citation type="submission" date="2023-04" db="EMBL/GenBank/DDBJ databases">
        <title>Draft Genome sequencing of Naganishia species isolated from polar environments using Oxford Nanopore Technology.</title>
        <authorList>
            <person name="Leo P."/>
            <person name="Venkateswaran K."/>
        </authorList>
    </citation>
    <scope>NUCLEOTIDE SEQUENCE</scope>
    <source>
        <strain evidence="1">MNA-CCFEE 5423</strain>
    </source>
</reference>
<proteinExistence type="predicted"/>
<accession>A0ACC2WD06</accession>
<dbReference type="Proteomes" id="UP001227268">
    <property type="component" value="Unassembled WGS sequence"/>
</dbReference>
<name>A0ACC2WD06_9TREE</name>
<protein>
    <submittedName>
        <fullName evidence="1">Uncharacterized protein</fullName>
    </submittedName>
</protein>
<dbReference type="EMBL" id="JASBWT010000001">
    <property type="protein sequence ID" value="KAJ9108746.1"/>
    <property type="molecule type" value="Genomic_DNA"/>
</dbReference>
<evidence type="ECO:0000313" key="2">
    <source>
        <dbReference type="Proteomes" id="UP001227268"/>
    </source>
</evidence>
<sequence length="557" mass="64404">MTEIPSGGEMRDYRFQQQIPQSQARVHGQEQHIITSTTKHLLDCFPGCQRDHRGGCEETVGRITPTKSKEWNITVTRGLIHQERTKRCPEEHMERNECWYHEEEDQQGRHDASRQVIPDVAYCLLKVIYIPQFSLKFDKRSWVETQFSHLTPPPPLHTSQCFDVSRIERETLYNWTEAQVLPRRRQVNAGTGMNIDMTCYGAAKLVQPVDVDAGYDYPTPGWIPVEPIPHGEESRQAMQRSARSLLEKKMAYDDRHILPQLRVLNYHTYWRTDLLPFSERQAFTIQAFLATQPLTTSRLIMWTNSATILSSMPPLAALIAKFPHNIQVRQVDFPLLIKGTALEGNPVVQGEELYDQKGWIDGDAVRLLVLYNFGGVWVDMDQVLTRDLRPLIEHEFLSQWDCEDKPYLRFNGALMHFRKHSPYLCEAFHIMAALPPPRPNSLNWGAHLYHHLHRRLLNGGQTPFSILPWCFTDPQNCRSDIAIPSPFGPDPVVWRGRPWTGGASDELEDRIGSVFSVHLHNQWTKPIPEGGWLDRLVQAQSEKVRVLELYQRWAETT</sequence>
<keyword evidence="2" id="KW-1185">Reference proteome</keyword>
<evidence type="ECO:0000313" key="1">
    <source>
        <dbReference type="EMBL" id="KAJ9108746.1"/>
    </source>
</evidence>
<comment type="caution">
    <text evidence="1">The sequence shown here is derived from an EMBL/GenBank/DDBJ whole genome shotgun (WGS) entry which is preliminary data.</text>
</comment>